<dbReference type="AlphaFoldDB" id="A0AAE0SZQ7"/>
<evidence type="ECO:0000313" key="3">
    <source>
        <dbReference type="EMBL" id="KAK3601160.1"/>
    </source>
</evidence>
<reference evidence="3" key="2">
    <citation type="journal article" date="2021" name="Genome Biol. Evol.">
        <title>Developing a high-quality reference genome for a parasitic bivalve with doubly uniparental inheritance (Bivalvia: Unionida).</title>
        <authorList>
            <person name="Smith C.H."/>
        </authorList>
    </citation>
    <scope>NUCLEOTIDE SEQUENCE</scope>
    <source>
        <strain evidence="3">CHS0354</strain>
        <tissue evidence="3">Mantle</tissue>
    </source>
</reference>
<keyword evidence="2" id="KW-1133">Transmembrane helix</keyword>
<evidence type="ECO:0000313" key="4">
    <source>
        <dbReference type="Proteomes" id="UP001195483"/>
    </source>
</evidence>
<evidence type="ECO:0000256" key="2">
    <source>
        <dbReference type="SAM" id="Phobius"/>
    </source>
</evidence>
<dbReference type="InterPro" id="IPR036259">
    <property type="entry name" value="MFS_trans_sf"/>
</dbReference>
<keyword evidence="2" id="KW-0472">Membrane</keyword>
<name>A0AAE0SZQ7_9BIVA</name>
<feature type="transmembrane region" description="Helical" evidence="2">
    <location>
        <begin position="15"/>
        <end position="34"/>
    </location>
</feature>
<protein>
    <submittedName>
        <fullName evidence="3">Uncharacterized protein</fullName>
    </submittedName>
</protein>
<keyword evidence="4" id="KW-1185">Reference proteome</keyword>
<proteinExistence type="predicted"/>
<reference evidence="3" key="1">
    <citation type="journal article" date="2021" name="Genome Biol. Evol.">
        <title>A High-Quality Reference Genome for a Parasitic Bivalve with Doubly Uniparental Inheritance (Bivalvia: Unionida).</title>
        <authorList>
            <person name="Smith C.H."/>
        </authorList>
    </citation>
    <scope>NUCLEOTIDE SEQUENCE</scope>
    <source>
        <strain evidence="3">CHS0354</strain>
    </source>
</reference>
<gene>
    <name evidence="3" type="ORF">CHS0354_019159</name>
</gene>
<evidence type="ECO:0000256" key="1">
    <source>
        <dbReference type="SAM" id="MobiDB-lite"/>
    </source>
</evidence>
<reference evidence="3" key="3">
    <citation type="submission" date="2023-05" db="EMBL/GenBank/DDBJ databases">
        <authorList>
            <person name="Smith C.H."/>
        </authorList>
    </citation>
    <scope>NUCLEOTIDE SEQUENCE</scope>
    <source>
        <strain evidence="3">CHS0354</strain>
        <tissue evidence="3">Mantle</tissue>
    </source>
</reference>
<feature type="region of interest" description="Disordered" evidence="1">
    <location>
        <begin position="44"/>
        <end position="73"/>
    </location>
</feature>
<organism evidence="3 4">
    <name type="scientific">Potamilus streckersoni</name>
    <dbReference type="NCBI Taxonomy" id="2493646"/>
    <lineage>
        <taxon>Eukaryota</taxon>
        <taxon>Metazoa</taxon>
        <taxon>Spiralia</taxon>
        <taxon>Lophotrochozoa</taxon>
        <taxon>Mollusca</taxon>
        <taxon>Bivalvia</taxon>
        <taxon>Autobranchia</taxon>
        <taxon>Heteroconchia</taxon>
        <taxon>Palaeoheterodonta</taxon>
        <taxon>Unionida</taxon>
        <taxon>Unionoidea</taxon>
        <taxon>Unionidae</taxon>
        <taxon>Ambleminae</taxon>
        <taxon>Lampsilini</taxon>
        <taxon>Potamilus</taxon>
    </lineage>
</organism>
<dbReference type="Proteomes" id="UP001195483">
    <property type="component" value="Unassembled WGS sequence"/>
</dbReference>
<dbReference type="SUPFAM" id="SSF103473">
    <property type="entry name" value="MFS general substrate transporter"/>
    <property type="match status" value="1"/>
</dbReference>
<accession>A0AAE0SZQ7</accession>
<dbReference type="EMBL" id="JAEAOA010001187">
    <property type="protein sequence ID" value="KAK3601160.1"/>
    <property type="molecule type" value="Genomic_DNA"/>
</dbReference>
<keyword evidence="2" id="KW-0812">Transmembrane</keyword>
<sequence>MVTGVLSDHTGNYRASFYIAGASIALAGLICFPLRRIARWEKNRNEQGSESVHVQEEKYPMLEKTGTIESGKS</sequence>
<feature type="compositionally biased region" description="Basic and acidic residues" evidence="1">
    <location>
        <begin position="44"/>
        <end position="61"/>
    </location>
</feature>
<comment type="caution">
    <text evidence="3">The sequence shown here is derived from an EMBL/GenBank/DDBJ whole genome shotgun (WGS) entry which is preliminary data.</text>
</comment>